<keyword evidence="2" id="KW-1185">Reference proteome</keyword>
<organism evidence="1 2">
    <name type="scientific">[Candida] jaroonii</name>
    <dbReference type="NCBI Taxonomy" id="467808"/>
    <lineage>
        <taxon>Eukaryota</taxon>
        <taxon>Fungi</taxon>
        <taxon>Dikarya</taxon>
        <taxon>Ascomycota</taxon>
        <taxon>Saccharomycotina</taxon>
        <taxon>Pichiomycetes</taxon>
        <taxon>Debaryomycetaceae</taxon>
        <taxon>Yamadazyma</taxon>
    </lineage>
</organism>
<dbReference type="Proteomes" id="UP001152531">
    <property type="component" value="Unassembled WGS sequence"/>
</dbReference>
<proteinExistence type="predicted"/>
<reference evidence="1" key="1">
    <citation type="submission" date="2022-06" db="EMBL/GenBank/DDBJ databases">
        <authorList>
            <person name="Legras J.-L."/>
            <person name="Devillers H."/>
            <person name="Grondin C."/>
        </authorList>
    </citation>
    <scope>NUCLEOTIDE SEQUENCE</scope>
    <source>
        <strain evidence="1">CLIB 1444</strain>
    </source>
</reference>
<gene>
    <name evidence="1" type="ORF">CLIB1444_07S01640</name>
</gene>
<evidence type="ECO:0000313" key="2">
    <source>
        <dbReference type="Proteomes" id="UP001152531"/>
    </source>
</evidence>
<evidence type="ECO:0000313" key="1">
    <source>
        <dbReference type="EMBL" id="CAH6721751.1"/>
    </source>
</evidence>
<accession>A0ACA9YAM8</accession>
<dbReference type="EMBL" id="CALSDN010000007">
    <property type="protein sequence ID" value="CAH6721751.1"/>
    <property type="molecule type" value="Genomic_DNA"/>
</dbReference>
<comment type="caution">
    <text evidence="1">The sequence shown here is derived from an EMBL/GenBank/DDBJ whole genome shotgun (WGS) entry which is preliminary data.</text>
</comment>
<protein>
    <submittedName>
        <fullName evidence="1">RING-finger protein Mag2p</fullName>
    </submittedName>
</protein>
<name>A0ACA9YAM8_9ASCO</name>
<sequence length="600" mass="69782">MDPSSSASQNHKNFHGNPKGKKAKKFNEKEITNQFERQLNLGKKGKKNQISLNHLLHYESYRESDEYKTRQATKPKNRSRTSRGSFDYAPDKYKVPLTGMSFINLNYKFVVDYKGNYKPQELDPNVPVSRKDIIRIIAPKGNSCPICLSDEPIAPRMITACGHILCLKCLLSLLDTEIPSFKKKESSAVVEKYKECPLCTCIIRKKECKPVLINNIDERFETPKIGTDVIMTLMSRPHNKLFSVPRSIENVHYQIKNFPSVTNTPDLSSYSRLFKADLKYILDMYTEEKKQILQAYEEEKLLYDEDSKYTLMAIDEINKELDDWTNRYNEDSTECESIASNDNMNAGNSFFYYETGFNTNTTYVLSPLDIKVLKTNYNDDYGQLPSTIIVKIENIQYEELTPENSMKKYKYLSHLPLGTSIGFIQCNWFKNDFISQDTWSTFKADLSKRSKKTSQKFEREDRNQKRAQQEEERRTKMFFEQENHNFHNSSNHRSDNFTEEYYGASGGLTIVDNRELPSLLSKTENTDFEELDTEPSTSSQEFQTTVWGTKIRKTEEAVEEDLEAEEMIRKAREEMEKNQPSGKKKKKSKKLILLSSNNYS</sequence>